<accession>A0ABR2KSG1</accession>
<gene>
    <name evidence="3" type="ORF">M9Y10_021759</name>
</gene>
<dbReference type="PANTHER" id="PTHR21531:SF0">
    <property type="entry name" value="PROTEIN LTV1 HOMOLOG"/>
    <property type="match status" value="1"/>
</dbReference>
<dbReference type="Proteomes" id="UP001470230">
    <property type="component" value="Unassembled WGS sequence"/>
</dbReference>
<sequence length="443" mass="50346">MHPGGKIDKRKVVKFQLVDRSIEDPLSNDPNAAQKVLVPIYIGSDVKKEMVEKLTREMQQEDPSSEKKEASNLSTANMPKSTKQGIGAQYNKYFGVDIDDGEDYTKYFKAIDEGADDGVFIAPDGSVHDLKKREITDVDMLVDKFGIDRDVFGTEVDPTLPKLVEDTEYMLANDIDPEIFTAMDDDDAEPLDDDFFAKALALEDEDYNQAVESQPGVKKSAAKSYVSAAPSHLSHISHRSEAMDFVEEKVEHLLNTFYNNEEEELEEDEEEDGEGVDWDSVIDDFNKLNDPLRFMDNKTYHGNKPNPNLVLTENENENAINEEEEKKEPKEKWDCESILETYSTTDNLPCRIKEDNIPKKKKKQPINDVEDEDQIIVPPDMMPKEGETKEEAKARKKAIKEYNRQRRQAKKETKQKFQKATKKVKKSIAASGGSRGHSIIPLD</sequence>
<evidence type="ECO:0000313" key="4">
    <source>
        <dbReference type="Proteomes" id="UP001470230"/>
    </source>
</evidence>
<dbReference type="Pfam" id="PF04180">
    <property type="entry name" value="LTV"/>
    <property type="match status" value="1"/>
</dbReference>
<reference evidence="3 4" key="1">
    <citation type="submission" date="2024-04" db="EMBL/GenBank/DDBJ databases">
        <title>Tritrichomonas musculus Genome.</title>
        <authorList>
            <person name="Alves-Ferreira E."/>
            <person name="Grigg M."/>
            <person name="Lorenzi H."/>
            <person name="Galac M."/>
        </authorList>
    </citation>
    <scope>NUCLEOTIDE SEQUENCE [LARGE SCALE GENOMIC DNA]</scope>
    <source>
        <strain evidence="3 4">EAF2021</strain>
    </source>
</reference>
<feature type="region of interest" description="Disordered" evidence="2">
    <location>
        <begin position="355"/>
        <end position="443"/>
    </location>
</feature>
<dbReference type="EMBL" id="JAPFFF010000003">
    <property type="protein sequence ID" value="KAK8893342.1"/>
    <property type="molecule type" value="Genomic_DNA"/>
</dbReference>
<feature type="compositionally biased region" description="Basic and acidic residues" evidence="2">
    <location>
        <begin position="382"/>
        <end position="415"/>
    </location>
</feature>
<evidence type="ECO:0000256" key="1">
    <source>
        <dbReference type="ARBA" id="ARBA00009078"/>
    </source>
</evidence>
<feature type="compositionally biased region" description="Polar residues" evidence="2">
    <location>
        <begin position="71"/>
        <end position="82"/>
    </location>
</feature>
<dbReference type="InterPro" id="IPR007307">
    <property type="entry name" value="Ltv1"/>
</dbReference>
<feature type="compositionally biased region" description="Basic residues" evidence="2">
    <location>
        <begin position="416"/>
        <end position="426"/>
    </location>
</feature>
<dbReference type="PANTHER" id="PTHR21531">
    <property type="entry name" value="LOW-TEMPERATURE VIABILITY PROTEIN LTV1-RELATED"/>
    <property type="match status" value="1"/>
</dbReference>
<comment type="caution">
    <text evidence="3">The sequence shown here is derived from an EMBL/GenBank/DDBJ whole genome shotgun (WGS) entry which is preliminary data.</text>
</comment>
<evidence type="ECO:0000313" key="3">
    <source>
        <dbReference type="EMBL" id="KAK8893342.1"/>
    </source>
</evidence>
<organism evidence="3 4">
    <name type="scientific">Tritrichomonas musculus</name>
    <dbReference type="NCBI Taxonomy" id="1915356"/>
    <lineage>
        <taxon>Eukaryota</taxon>
        <taxon>Metamonada</taxon>
        <taxon>Parabasalia</taxon>
        <taxon>Tritrichomonadida</taxon>
        <taxon>Tritrichomonadidae</taxon>
        <taxon>Tritrichomonas</taxon>
    </lineage>
</organism>
<feature type="compositionally biased region" description="Basic and acidic residues" evidence="2">
    <location>
        <begin position="55"/>
        <end position="70"/>
    </location>
</feature>
<comment type="similarity">
    <text evidence="1">Belongs to the LTV1 family.</text>
</comment>
<proteinExistence type="inferred from homology"/>
<name>A0ABR2KSG1_9EUKA</name>
<protein>
    <submittedName>
        <fullName evidence="3">Protein ltv1</fullName>
    </submittedName>
</protein>
<evidence type="ECO:0000256" key="2">
    <source>
        <dbReference type="SAM" id="MobiDB-lite"/>
    </source>
</evidence>
<keyword evidence="4" id="KW-1185">Reference proteome</keyword>
<feature type="region of interest" description="Disordered" evidence="2">
    <location>
        <begin position="55"/>
        <end position="82"/>
    </location>
</feature>